<feature type="region of interest" description="Disordered" evidence="2">
    <location>
        <begin position="674"/>
        <end position="694"/>
    </location>
</feature>
<accession>A0AAE0F340</accession>
<dbReference type="GO" id="GO:0005930">
    <property type="term" value="C:axoneme"/>
    <property type="evidence" value="ECO:0007669"/>
    <property type="project" value="UniProtKB-SubCell"/>
</dbReference>
<organism evidence="3 4">
    <name type="scientific">Cymbomonas tetramitiformis</name>
    <dbReference type="NCBI Taxonomy" id="36881"/>
    <lineage>
        <taxon>Eukaryota</taxon>
        <taxon>Viridiplantae</taxon>
        <taxon>Chlorophyta</taxon>
        <taxon>Pyramimonadophyceae</taxon>
        <taxon>Pyramimonadales</taxon>
        <taxon>Pyramimonadaceae</taxon>
        <taxon>Cymbomonas</taxon>
    </lineage>
</organism>
<evidence type="ECO:0000256" key="1">
    <source>
        <dbReference type="ARBA" id="ARBA00004430"/>
    </source>
</evidence>
<dbReference type="Gene3D" id="3.80.10.10">
    <property type="entry name" value="Ribonuclease Inhibitor"/>
    <property type="match status" value="2"/>
</dbReference>
<dbReference type="Pfam" id="PF13516">
    <property type="entry name" value="LRR_6"/>
    <property type="match status" value="3"/>
</dbReference>
<dbReference type="AlphaFoldDB" id="A0AAE0F340"/>
<name>A0AAE0F340_9CHLO</name>
<dbReference type="InterPro" id="IPR052394">
    <property type="entry name" value="LRR-containing"/>
</dbReference>
<evidence type="ECO:0000313" key="4">
    <source>
        <dbReference type="Proteomes" id="UP001190700"/>
    </source>
</evidence>
<comment type="subcellular location">
    <subcellularLocation>
        <location evidence="1">Cytoplasm</location>
        <location evidence="1">Cytoskeleton</location>
        <location evidence="1">Cilium axoneme</location>
    </subcellularLocation>
</comment>
<protein>
    <submittedName>
        <fullName evidence="3">Uncharacterized protein</fullName>
    </submittedName>
</protein>
<dbReference type="SUPFAM" id="SSF52047">
    <property type="entry name" value="RNI-like"/>
    <property type="match status" value="1"/>
</dbReference>
<evidence type="ECO:0000256" key="2">
    <source>
        <dbReference type="SAM" id="MobiDB-lite"/>
    </source>
</evidence>
<dbReference type="PANTHER" id="PTHR24114">
    <property type="entry name" value="LEUCINE RICH REPEAT FAMILY PROTEIN"/>
    <property type="match status" value="1"/>
</dbReference>
<dbReference type="Proteomes" id="UP001190700">
    <property type="component" value="Unassembled WGS sequence"/>
</dbReference>
<reference evidence="3 4" key="1">
    <citation type="journal article" date="2015" name="Genome Biol. Evol.">
        <title>Comparative Genomics of a Bacterivorous Green Alga Reveals Evolutionary Causalities and Consequences of Phago-Mixotrophic Mode of Nutrition.</title>
        <authorList>
            <person name="Burns J.A."/>
            <person name="Paasch A."/>
            <person name="Narechania A."/>
            <person name="Kim E."/>
        </authorList>
    </citation>
    <scope>NUCLEOTIDE SEQUENCE [LARGE SCALE GENOMIC DNA]</scope>
    <source>
        <strain evidence="3 4">PLY_AMNH</strain>
    </source>
</reference>
<dbReference type="PANTHER" id="PTHR24114:SF2">
    <property type="entry name" value="F-BOX DOMAIN-CONTAINING PROTEIN-RELATED"/>
    <property type="match status" value="1"/>
</dbReference>
<evidence type="ECO:0000313" key="3">
    <source>
        <dbReference type="EMBL" id="KAK3250311.1"/>
    </source>
</evidence>
<keyword evidence="4" id="KW-1185">Reference proteome</keyword>
<proteinExistence type="predicted"/>
<gene>
    <name evidence="3" type="ORF">CYMTET_40302</name>
</gene>
<dbReference type="EMBL" id="LGRX02026798">
    <property type="protein sequence ID" value="KAK3250311.1"/>
    <property type="molecule type" value="Genomic_DNA"/>
</dbReference>
<dbReference type="InterPro" id="IPR032675">
    <property type="entry name" value="LRR_dom_sf"/>
</dbReference>
<dbReference type="SMART" id="SM00368">
    <property type="entry name" value="LRR_RI"/>
    <property type="match status" value="5"/>
</dbReference>
<sequence length="765" mass="85567">MAHWHLVLICDKCQLGQLGNTCVRILVSALMENYKLRKLSLVDNQITNVGAQSLGLLLRSNDGLQELDVSWNTIKADGAKAIRDGLAVNTDLKRLSMAWNKLDDEGGIEMGIMLRQNACLEWLDLSSTGIGSDASMVIAEGLKFNETLQTLVLEGNLLSAHGGRHLMIGLHGNEALEHLSLRGSTFGFAALATGAVASFSIDNPNGKYTLQLRKPEKWCLASQLCRLARGFPGSLVSLTLDRVKVDPGKLAALDWPRKLPLEGLLELEYVHRPIKRQAGTVREHLIKNFLAQMEHPRMSDIGRLDLITLFAASTNFTCRDAGRLLATFHPGHDRVLAAVHLFPRIVDTFNLQEMLRVLTPLEIQQLDVELGLLKDFSTINPTGHYELDLGSLPGRLIAKKLMELAELEGPAITWRNVRHDALHVPYGTGGPVEWNGDIPRNGVLQLDYTAYSQLPSDAVPMSQQILDDLKQSVLQTLKDKTPEEAVNLLRARSYTLTLRTEHVIELLGVFRRLEEGAERSEVAVIFYDRTLDRKDYWKVIYKLRCFEQSFVSNRLGLPNVYNKEKTSLHFHLDTANKEHSDTAKLLVGRACSSNAGRSTWNNLHLAGRFFNKVTESETMWSLLTTDTFTPLLEFHYVDDEVDSARIESFTKSLLMERCRLLYPYWLEYVAQQPEEPDASGTGTQEDPGSPEAARERVTSFFKGPSQDAFKGMVRSVTSKLRIEQMAALERALDQEEAYKEYQEKVNAAEGVRAAPLPDPNAGDGQ</sequence>
<comment type="caution">
    <text evidence="3">The sequence shown here is derived from an EMBL/GenBank/DDBJ whole genome shotgun (WGS) entry which is preliminary data.</text>
</comment>
<dbReference type="InterPro" id="IPR001611">
    <property type="entry name" value="Leu-rich_rpt"/>
</dbReference>